<keyword evidence="3" id="KW-1185">Reference proteome</keyword>
<protein>
    <submittedName>
        <fullName evidence="2">Chitin synthase chs-2</fullName>
    </submittedName>
</protein>
<evidence type="ECO:0000313" key="2">
    <source>
        <dbReference type="EMBL" id="GFY34056.1"/>
    </source>
</evidence>
<organism evidence="2 3">
    <name type="scientific">Trichonephila clavipes</name>
    <name type="common">Golden silk orbweaver</name>
    <name type="synonym">Nephila clavipes</name>
    <dbReference type="NCBI Taxonomy" id="2585209"/>
    <lineage>
        <taxon>Eukaryota</taxon>
        <taxon>Metazoa</taxon>
        <taxon>Ecdysozoa</taxon>
        <taxon>Arthropoda</taxon>
        <taxon>Chelicerata</taxon>
        <taxon>Arachnida</taxon>
        <taxon>Araneae</taxon>
        <taxon>Araneomorphae</taxon>
        <taxon>Entelegynae</taxon>
        <taxon>Araneoidea</taxon>
        <taxon>Nephilidae</taxon>
        <taxon>Trichonephila</taxon>
    </lineage>
</organism>
<comment type="caution">
    <text evidence="2">The sequence shown here is derived from an EMBL/GenBank/DDBJ whole genome shotgun (WGS) entry which is preliminary data.</text>
</comment>
<name>A0A8X6WH43_TRICX</name>
<accession>A0A8X6WH43</accession>
<feature type="region of interest" description="Disordered" evidence="1">
    <location>
        <begin position="86"/>
        <end position="121"/>
    </location>
</feature>
<evidence type="ECO:0000313" key="3">
    <source>
        <dbReference type="Proteomes" id="UP000887159"/>
    </source>
</evidence>
<dbReference type="EMBL" id="BMAU01021420">
    <property type="protein sequence ID" value="GFY34056.1"/>
    <property type="molecule type" value="Genomic_DNA"/>
</dbReference>
<dbReference type="AlphaFoldDB" id="A0A8X6WH43"/>
<sequence length="121" mass="13371">MSKNPEALDALKRRTSVIYTGPNTRSPTPQSAMMAGIAMLDIGFGTPLSSRHPFFNPTNRSYDTESINSIPMTELPTVQTSIARTSFTNKESSPILSPSSRRKLEKIKEDADLKEDEDPIV</sequence>
<feature type="compositionally biased region" description="Polar residues" evidence="1">
    <location>
        <begin position="86"/>
        <end position="99"/>
    </location>
</feature>
<gene>
    <name evidence="2" type="primary">chs-2_0</name>
    <name evidence="2" type="ORF">TNCV_997371</name>
</gene>
<dbReference type="Proteomes" id="UP000887159">
    <property type="component" value="Unassembled WGS sequence"/>
</dbReference>
<proteinExistence type="predicted"/>
<reference evidence="2" key="1">
    <citation type="submission" date="2020-08" db="EMBL/GenBank/DDBJ databases">
        <title>Multicomponent nature underlies the extraordinary mechanical properties of spider dragline silk.</title>
        <authorList>
            <person name="Kono N."/>
            <person name="Nakamura H."/>
            <person name="Mori M."/>
            <person name="Yoshida Y."/>
            <person name="Ohtoshi R."/>
            <person name="Malay A.D."/>
            <person name="Moran D.A.P."/>
            <person name="Tomita M."/>
            <person name="Numata K."/>
            <person name="Arakawa K."/>
        </authorList>
    </citation>
    <scope>NUCLEOTIDE SEQUENCE</scope>
</reference>
<evidence type="ECO:0000256" key="1">
    <source>
        <dbReference type="SAM" id="MobiDB-lite"/>
    </source>
</evidence>
<feature type="compositionally biased region" description="Acidic residues" evidence="1">
    <location>
        <begin position="112"/>
        <end position="121"/>
    </location>
</feature>